<reference evidence="2 3" key="1">
    <citation type="submission" date="2022-11" db="EMBL/GenBank/DDBJ databases">
        <title>Mycobacterium sp. nov.</title>
        <authorList>
            <person name="Papic B."/>
            <person name="Spicic S."/>
            <person name="Duvnjak S."/>
        </authorList>
    </citation>
    <scope>NUCLEOTIDE SEQUENCE [LARGE SCALE GENOMIC DNA]</scope>
    <source>
        <strain evidence="2 3">CVI_P4</strain>
    </source>
</reference>
<dbReference type="InterPro" id="IPR050426">
    <property type="entry name" value="Glycosyltransferase_28"/>
</dbReference>
<name>A0ABT3SED6_9MYCO</name>
<dbReference type="PANTHER" id="PTHR48050:SF13">
    <property type="entry name" value="STEROL 3-BETA-GLUCOSYLTRANSFERASE UGT80A2"/>
    <property type="match status" value="1"/>
</dbReference>
<dbReference type="Proteomes" id="UP001300745">
    <property type="component" value="Unassembled WGS sequence"/>
</dbReference>
<keyword evidence="3" id="KW-1185">Reference proteome</keyword>
<protein>
    <submittedName>
        <fullName evidence="2">Glycosyltransferase</fullName>
    </submittedName>
</protein>
<comment type="caution">
    <text evidence="2">The sequence shown here is derived from an EMBL/GenBank/DDBJ whole genome shotgun (WGS) entry which is preliminary data.</text>
</comment>
<dbReference type="PANTHER" id="PTHR48050">
    <property type="entry name" value="STEROL 3-BETA-GLUCOSYLTRANSFERASE"/>
    <property type="match status" value="1"/>
</dbReference>
<sequence length="445" mass="47069">MAEILIAGLSAAGHITPLLAIAGGLAHRGDQVTVLTSPRHAASIYACGAKLHPLPPEADLVDGKVDQFPERAQLTGLRRLNFDIAEMFVAPMPRQAAILAELFTSTRFDAVIVDSAFLGILPFLLGSRASLPPVLAFTPMPLMIASRDTGPAGLGMPPTTGPLGRLRNRTLTALSHSVLLGPSHRAANRLLDAMNAPRLPVFVLDAGLLADRYIVPTVPAFDYPRSDLPANVRYVGAVHPLPARGFRPPPWWSVLDDGRPVVHVTQGTVDNAELGRLLEPTIEALGGEDVVVVATTGGRAITDVKVPLPLNTFVAEFIPHDVLLPKVDAMVSNGGYGAVQRALCAGVPLVVAGDTEDKPEVAARVGWSGAGINLKTGTPTPRALRHAVSAVLHNPHYRNCARNLQTAFAQRDGVAEIAALVDEVIDRPPSRVALDSGSSGHRQRS</sequence>
<accession>A0ABT3SED6</accession>
<evidence type="ECO:0000313" key="3">
    <source>
        <dbReference type="Proteomes" id="UP001300745"/>
    </source>
</evidence>
<evidence type="ECO:0000259" key="1">
    <source>
        <dbReference type="Pfam" id="PF06722"/>
    </source>
</evidence>
<dbReference type="CDD" id="cd03784">
    <property type="entry name" value="GT1_Gtf-like"/>
    <property type="match status" value="1"/>
</dbReference>
<gene>
    <name evidence="2" type="ORF">ORI27_12355</name>
</gene>
<dbReference type="EMBL" id="JAPJDO010000008">
    <property type="protein sequence ID" value="MCX2937498.1"/>
    <property type="molecule type" value="Genomic_DNA"/>
</dbReference>
<dbReference type="SUPFAM" id="SSF53756">
    <property type="entry name" value="UDP-Glycosyltransferase/glycogen phosphorylase"/>
    <property type="match status" value="1"/>
</dbReference>
<dbReference type="InterPro" id="IPR002213">
    <property type="entry name" value="UDP_glucos_trans"/>
</dbReference>
<proteinExistence type="predicted"/>
<dbReference type="Pfam" id="PF06722">
    <property type="entry name" value="EryCIII-like_C"/>
    <property type="match status" value="1"/>
</dbReference>
<dbReference type="Gene3D" id="3.40.50.2000">
    <property type="entry name" value="Glycogen Phosphorylase B"/>
    <property type="match status" value="2"/>
</dbReference>
<organism evidence="2 3">
    <name type="scientific">Mycobacterium pinniadriaticum</name>
    <dbReference type="NCBI Taxonomy" id="2994102"/>
    <lineage>
        <taxon>Bacteria</taxon>
        <taxon>Bacillati</taxon>
        <taxon>Actinomycetota</taxon>
        <taxon>Actinomycetes</taxon>
        <taxon>Mycobacteriales</taxon>
        <taxon>Mycobacteriaceae</taxon>
        <taxon>Mycobacterium</taxon>
    </lineage>
</organism>
<dbReference type="RefSeq" id="WP_265997133.1">
    <property type="nucleotide sequence ID" value="NZ_JAPJDN010000008.1"/>
</dbReference>
<evidence type="ECO:0000313" key="2">
    <source>
        <dbReference type="EMBL" id="MCX2937498.1"/>
    </source>
</evidence>
<dbReference type="InterPro" id="IPR010610">
    <property type="entry name" value="EryCIII-like_C"/>
</dbReference>
<feature type="domain" description="Erythromycin biosynthesis protein CIII-like C-terminal" evidence="1">
    <location>
        <begin position="282"/>
        <end position="419"/>
    </location>
</feature>